<evidence type="ECO:0000313" key="16">
    <source>
        <dbReference type="RefSeq" id="XP_026271696.1"/>
    </source>
</evidence>
<gene>
    <name evidence="15 16 17 18" type="primary">LOC113201915</name>
</gene>
<evidence type="ECO:0000313" key="15">
    <source>
        <dbReference type="RefSeq" id="XP_026271686.1"/>
    </source>
</evidence>
<dbReference type="InterPro" id="IPR047187">
    <property type="entry name" value="SF1_C_Upf1"/>
</dbReference>
<keyword evidence="4" id="KW-0963">Cytoplasm</keyword>
<dbReference type="GO" id="GO:0016787">
    <property type="term" value="F:hydrolase activity"/>
    <property type="evidence" value="ECO:0007669"/>
    <property type="project" value="UniProtKB-KW"/>
</dbReference>
<dbReference type="SUPFAM" id="SSF52540">
    <property type="entry name" value="P-loop containing nucleoside triphosphate hydrolases"/>
    <property type="match status" value="1"/>
</dbReference>
<evidence type="ECO:0000259" key="13">
    <source>
        <dbReference type="PROSITE" id="PS51192"/>
    </source>
</evidence>
<dbReference type="FunFam" id="3.40.50.300:FF:000608">
    <property type="entry name" value="Mov10 RISC complex RNA helicase"/>
    <property type="match status" value="1"/>
</dbReference>
<dbReference type="GeneID" id="113201915"/>
<organism evidence="14 16">
    <name type="scientific">Frankliniella occidentalis</name>
    <name type="common">Western flower thrips</name>
    <name type="synonym">Euthrips occidentalis</name>
    <dbReference type="NCBI Taxonomy" id="133901"/>
    <lineage>
        <taxon>Eukaryota</taxon>
        <taxon>Metazoa</taxon>
        <taxon>Ecdysozoa</taxon>
        <taxon>Arthropoda</taxon>
        <taxon>Hexapoda</taxon>
        <taxon>Insecta</taxon>
        <taxon>Pterygota</taxon>
        <taxon>Neoptera</taxon>
        <taxon>Paraneoptera</taxon>
        <taxon>Thysanoptera</taxon>
        <taxon>Terebrantia</taxon>
        <taxon>Thripoidea</taxon>
        <taxon>Thripidae</taxon>
        <taxon>Frankliniella</taxon>
    </lineage>
</organism>
<protein>
    <recommendedName>
        <fullName evidence="3">RNA helicase</fullName>
        <ecNumber evidence="3">3.6.4.13</ecNumber>
    </recommendedName>
</protein>
<dbReference type="RefSeq" id="XP_026271707.1">
    <property type="nucleotide sequence ID" value="XM_026415922.2"/>
</dbReference>
<evidence type="ECO:0000313" key="17">
    <source>
        <dbReference type="RefSeq" id="XP_026271707.1"/>
    </source>
</evidence>
<dbReference type="InterPro" id="IPR041677">
    <property type="entry name" value="DNA2/NAM7_AAA_11"/>
</dbReference>
<evidence type="ECO:0000256" key="12">
    <source>
        <dbReference type="ARBA" id="ARBA00048432"/>
    </source>
</evidence>
<evidence type="ECO:0000256" key="8">
    <source>
        <dbReference type="ARBA" id="ARBA00022840"/>
    </source>
</evidence>
<dbReference type="InterPro" id="IPR027417">
    <property type="entry name" value="P-loop_NTPase"/>
</dbReference>
<comment type="subcellular location">
    <subcellularLocation>
        <location evidence="1">Cytoplasm</location>
        <location evidence="1">Cytoplasmic ribonucleoprotein granule</location>
    </subcellularLocation>
</comment>
<keyword evidence="10" id="KW-0943">RNA-mediated gene silencing</keyword>
<accession>A0A6J1RYP0</accession>
<dbReference type="CDD" id="cd18038">
    <property type="entry name" value="DEXXQc_Helz-like"/>
    <property type="match status" value="1"/>
</dbReference>
<dbReference type="PANTHER" id="PTHR45418:SF1">
    <property type="entry name" value="CANCER_TESTIS ANTIGEN 55"/>
    <property type="match status" value="1"/>
</dbReference>
<dbReference type="InterPro" id="IPR041679">
    <property type="entry name" value="DNA2/NAM7-like_C"/>
</dbReference>
<keyword evidence="9" id="KW-0694">RNA-binding</keyword>
<dbReference type="GO" id="GO:0031047">
    <property type="term" value="P:regulatory ncRNA-mediated gene silencing"/>
    <property type="evidence" value="ECO:0007669"/>
    <property type="project" value="UniProtKB-KW"/>
</dbReference>
<keyword evidence="5" id="KW-0547">Nucleotide-binding</keyword>
<reference evidence="15 16" key="1">
    <citation type="submission" date="2025-04" db="UniProtKB">
        <authorList>
            <consortium name="RefSeq"/>
        </authorList>
    </citation>
    <scope>IDENTIFICATION</scope>
    <source>
        <tissue evidence="15 16">Whole organism</tissue>
    </source>
</reference>
<dbReference type="GO" id="GO:0005524">
    <property type="term" value="F:ATP binding"/>
    <property type="evidence" value="ECO:0007669"/>
    <property type="project" value="UniProtKB-KW"/>
</dbReference>
<dbReference type="Pfam" id="PF13087">
    <property type="entry name" value="AAA_12"/>
    <property type="match status" value="1"/>
</dbReference>
<evidence type="ECO:0000313" key="14">
    <source>
        <dbReference type="Proteomes" id="UP000504606"/>
    </source>
</evidence>
<dbReference type="GO" id="GO:0003723">
    <property type="term" value="F:RNA binding"/>
    <property type="evidence" value="ECO:0007669"/>
    <property type="project" value="UniProtKB-KW"/>
</dbReference>
<dbReference type="EC" id="3.6.4.13" evidence="3"/>
<dbReference type="Pfam" id="PF21634">
    <property type="entry name" value="MOV-10_beta-barrel"/>
    <property type="match status" value="1"/>
</dbReference>
<dbReference type="RefSeq" id="XP_026271696.1">
    <property type="nucleotide sequence ID" value="XM_026415911.2"/>
</dbReference>
<keyword evidence="6" id="KW-0378">Hydrolase</keyword>
<dbReference type="SMART" id="SM00487">
    <property type="entry name" value="DEXDc"/>
    <property type="match status" value="1"/>
</dbReference>
<evidence type="ECO:0000256" key="10">
    <source>
        <dbReference type="ARBA" id="ARBA00023158"/>
    </source>
</evidence>
<comment type="similarity">
    <text evidence="2">Belongs to the DNA2/NAM7 helicase family. SDE3 subfamily.</text>
</comment>
<evidence type="ECO:0000256" key="2">
    <source>
        <dbReference type="ARBA" id="ARBA00005601"/>
    </source>
</evidence>
<evidence type="ECO:0000256" key="5">
    <source>
        <dbReference type="ARBA" id="ARBA00022741"/>
    </source>
</evidence>
<comment type="catalytic activity">
    <reaction evidence="12">
        <text>ATP + H2O = ADP + phosphate + H(+)</text>
        <dbReference type="Rhea" id="RHEA:13065"/>
        <dbReference type="ChEBI" id="CHEBI:15377"/>
        <dbReference type="ChEBI" id="CHEBI:15378"/>
        <dbReference type="ChEBI" id="CHEBI:30616"/>
        <dbReference type="ChEBI" id="CHEBI:43474"/>
        <dbReference type="ChEBI" id="CHEBI:456216"/>
        <dbReference type="EC" id="3.6.4.12"/>
    </reaction>
    <physiologicalReaction direction="left-to-right" evidence="12">
        <dbReference type="Rhea" id="RHEA:13066"/>
    </physiologicalReaction>
</comment>
<keyword evidence="7 15" id="KW-0347">Helicase</keyword>
<keyword evidence="14" id="KW-1185">Reference proteome</keyword>
<dbReference type="InterPro" id="IPR049079">
    <property type="entry name" value="Mov-10_helical"/>
</dbReference>
<evidence type="ECO:0000256" key="11">
    <source>
        <dbReference type="ARBA" id="ARBA00047984"/>
    </source>
</evidence>
<keyword evidence="8" id="KW-0067">ATP-binding</keyword>
<feature type="domain" description="Helicase ATP-binding" evidence="13">
    <location>
        <begin position="504"/>
        <end position="692"/>
    </location>
</feature>
<comment type="catalytic activity">
    <reaction evidence="11">
        <text>ATP + H2O = ADP + phosphate + H(+)</text>
        <dbReference type="Rhea" id="RHEA:13065"/>
        <dbReference type="ChEBI" id="CHEBI:15377"/>
        <dbReference type="ChEBI" id="CHEBI:15378"/>
        <dbReference type="ChEBI" id="CHEBI:30616"/>
        <dbReference type="ChEBI" id="CHEBI:43474"/>
        <dbReference type="ChEBI" id="CHEBI:456216"/>
        <dbReference type="EC" id="3.6.4.13"/>
    </reaction>
</comment>
<dbReference type="GO" id="GO:0032574">
    <property type="term" value="F:5'-3' RNA helicase activity"/>
    <property type="evidence" value="ECO:0007669"/>
    <property type="project" value="InterPro"/>
</dbReference>
<dbReference type="PANTHER" id="PTHR45418">
    <property type="entry name" value="CANCER/TESTIS ANTIGEN 55"/>
    <property type="match status" value="1"/>
</dbReference>
<evidence type="ECO:0000313" key="18">
    <source>
        <dbReference type="RefSeq" id="XP_026271717.1"/>
    </source>
</evidence>
<dbReference type="RefSeq" id="XP_026271717.1">
    <property type="nucleotide sequence ID" value="XM_026415932.2"/>
</dbReference>
<proteinExistence type="inferred from homology"/>
<dbReference type="Gene3D" id="3.40.50.300">
    <property type="entry name" value="P-loop containing nucleotide triphosphate hydrolases"/>
    <property type="match status" value="2"/>
</dbReference>
<evidence type="ECO:0000256" key="1">
    <source>
        <dbReference type="ARBA" id="ARBA00004331"/>
    </source>
</evidence>
<evidence type="ECO:0000256" key="9">
    <source>
        <dbReference type="ARBA" id="ARBA00022884"/>
    </source>
</evidence>
<evidence type="ECO:0000256" key="7">
    <source>
        <dbReference type="ARBA" id="ARBA00022806"/>
    </source>
</evidence>
<dbReference type="CDD" id="cd18808">
    <property type="entry name" value="SF1_C_Upf1"/>
    <property type="match status" value="1"/>
</dbReference>
<dbReference type="RefSeq" id="XP_026271686.1">
    <property type="nucleotide sequence ID" value="XM_026415901.2"/>
</dbReference>
<dbReference type="InterPro" id="IPR049080">
    <property type="entry name" value="MOV-10-like_beta-barrel"/>
</dbReference>
<name>A0A6J1RYP0_FRAOC</name>
<dbReference type="InterPro" id="IPR026122">
    <property type="entry name" value="MOV-10/SDE3_DEXXQ/H-box"/>
</dbReference>
<evidence type="ECO:0000256" key="3">
    <source>
        <dbReference type="ARBA" id="ARBA00012552"/>
    </source>
</evidence>
<dbReference type="GO" id="GO:0003678">
    <property type="term" value="F:DNA helicase activity"/>
    <property type="evidence" value="ECO:0007669"/>
    <property type="project" value="UniProtKB-EC"/>
</dbReference>
<evidence type="ECO:0000256" key="6">
    <source>
        <dbReference type="ARBA" id="ARBA00022801"/>
    </source>
</evidence>
<dbReference type="PROSITE" id="PS51192">
    <property type="entry name" value="HELICASE_ATP_BIND_1"/>
    <property type="match status" value="1"/>
</dbReference>
<evidence type="ECO:0000256" key="4">
    <source>
        <dbReference type="ARBA" id="ARBA00022490"/>
    </source>
</evidence>
<dbReference type="Pfam" id="PF21635">
    <property type="entry name" value="Mov-10_helical"/>
    <property type="match status" value="1"/>
</dbReference>
<dbReference type="GO" id="GO:0036464">
    <property type="term" value="C:cytoplasmic ribonucleoprotein granule"/>
    <property type="evidence" value="ECO:0007669"/>
    <property type="project" value="UniProtKB-SubCell"/>
</dbReference>
<dbReference type="AlphaFoldDB" id="A0A6J1RYP0"/>
<sequence>MKNLVPTLAKTGLLEKPSNKDNSDVNFKWNRIEELGFNTGEIPDKLPSKLCKPKPRFIISQRYTQERENQQRPDGVSSEKCDICKVPLSPSTIEEHKKEELHNLRVAYRRSRKSFDEGKHLLAVKILGLDLDKVQPGAVLQKSCRVGQKYEIQVEFTSLLDMKEMFLEKIIPLIPHKDVKLGEFESISLIPGKSHIVEIKAQFSARSAVMFPLIFKLRPAAAGANGTVKYHLADIQILIQSELMDQLGPSEPFCPSMGPVVKLQDASILPGKPKEKRAQQLELTHKLKNLEFAIPSILLRFLNNGFKVQDSMTPYERQKLEEVRSLLPKPNSSDTLNPQNYASLLELLLFIEEHQMSRDIHYYDMHHAVLRKMNEGLWLKVPGLVDKRPSLLINDTVLLTFLNDHSCAYEGFIQKIENSYVRLGLHDRFVEKYTNQPLEVRFTINRSVLRSMHRALYLITYHNASHLLFPYKESKPTQQPPLRPWFNKNISKNPEQQAAVRNIVHNSSQNSPYLVFGPPGTGKTVTLVEAILQLWDPNRKKTRILVCAPSNSAADEITSRLLEKMCTMVPLTVQPDNLKKHILRMCAMSRSYHMMPEQFTELGITNHDPRDREVYFPPKHVIMSFDIVVSTFSNISKLILAEVPAGHFTHIVMDEVGQALETEALIPLAGLATNPNATKFCCQVIMAGDPKQLGPILQSPIAAKFGLDKSMLERLMGMPLYSKKPDTHRYDSNVLTKLVLNYRSHPSILSVPNQLFYDEELQAVGDKKVTESICKWQGLKKKGFPLVFHGVDGVDEREGTSPSFFNRQEVEVVTDYIQKILADRIADAKEIGVVTPYNMQVKKMRKACDLLRLPDIDVGSVEQFQGQERKVIIISTVRSRFQFLSFDYMFQLGFLKNPKRFNVAVTRARSLLVIVGNPNVLQHDKCWRALLQHCVDNDAYTGVPFQFETQKNIEDDIPVNSM</sequence>
<dbReference type="InterPro" id="IPR014001">
    <property type="entry name" value="Helicase_ATP-bd"/>
</dbReference>
<dbReference type="Pfam" id="PF13086">
    <property type="entry name" value="AAA_11"/>
    <property type="match status" value="2"/>
</dbReference>
<dbReference type="Proteomes" id="UP000504606">
    <property type="component" value="Unplaced"/>
</dbReference>